<keyword evidence="1" id="KW-0472">Membrane</keyword>
<accession>A0ABX2EDA6</accession>
<reference evidence="2 3" key="1">
    <citation type="submission" date="2020-05" db="EMBL/GenBank/DDBJ databases">
        <title>Aquincola sp. isolate from soil.</title>
        <authorList>
            <person name="Han J."/>
            <person name="Kim D.-U."/>
        </authorList>
    </citation>
    <scope>NUCLEOTIDE SEQUENCE [LARGE SCALE GENOMIC DNA]</scope>
    <source>
        <strain evidence="2 3">S2</strain>
    </source>
</reference>
<name>A0ABX2EDA6_9BURK</name>
<dbReference type="RefSeq" id="WP_173120528.1">
    <property type="nucleotide sequence ID" value="NZ_JABRWJ010000001.1"/>
</dbReference>
<proteinExistence type="predicted"/>
<evidence type="ECO:0000256" key="1">
    <source>
        <dbReference type="SAM" id="Phobius"/>
    </source>
</evidence>
<gene>
    <name evidence="2" type="ORF">HLB44_03230</name>
</gene>
<comment type="caution">
    <text evidence="2">The sequence shown here is derived from an EMBL/GenBank/DDBJ whole genome shotgun (WGS) entry which is preliminary data.</text>
</comment>
<keyword evidence="3" id="KW-1185">Reference proteome</keyword>
<evidence type="ECO:0000313" key="2">
    <source>
        <dbReference type="EMBL" id="NRF65995.1"/>
    </source>
</evidence>
<keyword evidence="1" id="KW-1133">Transmembrane helix</keyword>
<dbReference type="EMBL" id="JABRWJ010000001">
    <property type="protein sequence ID" value="NRF65995.1"/>
    <property type="molecule type" value="Genomic_DNA"/>
</dbReference>
<sequence>MSRSALSAQVFAVYLFLIGGLVIVAPNGVLSALQMPTTTDVWFRVVGVTAFMIGVFAWVGGRYRLRPFLVATVYTRCAVFVLFTTFVVLGLGPPMLVLFGVVDLLGGLWTHWALKADAGFSRRAPAPAH</sequence>
<keyword evidence="1" id="KW-0812">Transmembrane</keyword>
<feature type="transmembrane region" description="Helical" evidence="1">
    <location>
        <begin position="41"/>
        <end position="61"/>
    </location>
</feature>
<protein>
    <submittedName>
        <fullName evidence="2">Uncharacterized protein</fullName>
    </submittedName>
</protein>
<evidence type="ECO:0000313" key="3">
    <source>
        <dbReference type="Proteomes" id="UP000737171"/>
    </source>
</evidence>
<feature type="transmembrane region" description="Helical" evidence="1">
    <location>
        <begin position="12"/>
        <end position="35"/>
    </location>
</feature>
<organism evidence="2 3">
    <name type="scientific">Pseudaquabacterium terrae</name>
    <dbReference type="NCBI Taxonomy" id="2732868"/>
    <lineage>
        <taxon>Bacteria</taxon>
        <taxon>Pseudomonadati</taxon>
        <taxon>Pseudomonadota</taxon>
        <taxon>Betaproteobacteria</taxon>
        <taxon>Burkholderiales</taxon>
        <taxon>Sphaerotilaceae</taxon>
        <taxon>Pseudaquabacterium</taxon>
    </lineage>
</organism>
<dbReference type="Proteomes" id="UP000737171">
    <property type="component" value="Unassembled WGS sequence"/>
</dbReference>